<reference evidence="4 5" key="1">
    <citation type="submission" date="2024-04" db="EMBL/GenBank/DDBJ databases">
        <title>Albibacterium profundi sp. nov., isolated from sediment of the Challenger Deep of Mariana Trench.</title>
        <authorList>
            <person name="Wang Y."/>
        </authorList>
    </citation>
    <scope>NUCLEOTIDE SEQUENCE [LARGE SCALE GENOMIC DNA]</scope>
    <source>
        <strain evidence="4 5">RHL897</strain>
    </source>
</reference>
<proteinExistence type="predicted"/>
<dbReference type="Gene3D" id="3.90.640.20">
    <property type="entry name" value="Heat-shock cognate protein, ATPase"/>
    <property type="match status" value="1"/>
</dbReference>
<dbReference type="InterPro" id="IPR021729">
    <property type="entry name" value="DUF3298"/>
</dbReference>
<comment type="caution">
    <text evidence="4">The sequence shown here is derived from an EMBL/GenBank/DDBJ whole genome shotgun (WGS) entry which is preliminary data.</text>
</comment>
<dbReference type="PROSITE" id="PS51257">
    <property type="entry name" value="PROKAR_LIPOPROTEIN"/>
    <property type="match status" value="1"/>
</dbReference>
<evidence type="ECO:0000313" key="5">
    <source>
        <dbReference type="Proteomes" id="UP001580928"/>
    </source>
</evidence>
<protein>
    <submittedName>
        <fullName evidence="4">DUF3298 domain-containing protein</fullName>
    </submittedName>
</protein>
<dbReference type="Pfam" id="PF11738">
    <property type="entry name" value="DUF3298"/>
    <property type="match status" value="1"/>
</dbReference>
<dbReference type="Gene3D" id="3.30.565.40">
    <property type="entry name" value="Fervidobacterium nodosum Rt17-B1 like"/>
    <property type="match status" value="1"/>
</dbReference>
<name>A0ABV5CG76_9SPHI</name>
<dbReference type="Pfam" id="PF13739">
    <property type="entry name" value="PdaC"/>
    <property type="match status" value="1"/>
</dbReference>
<gene>
    <name evidence="4" type="ORF">WKR92_11920</name>
</gene>
<dbReference type="RefSeq" id="WP_375558068.1">
    <property type="nucleotide sequence ID" value="NZ_JBBVGT010000003.1"/>
</dbReference>
<feature type="domain" description="Deacetylase PdaC" evidence="3">
    <location>
        <begin position="68"/>
        <end position="160"/>
    </location>
</feature>
<accession>A0ABV5CG76</accession>
<feature type="signal peptide" evidence="1">
    <location>
        <begin position="1"/>
        <end position="18"/>
    </location>
</feature>
<evidence type="ECO:0000259" key="3">
    <source>
        <dbReference type="Pfam" id="PF13739"/>
    </source>
</evidence>
<feature type="domain" description="DUF3298" evidence="2">
    <location>
        <begin position="181"/>
        <end position="258"/>
    </location>
</feature>
<feature type="chain" id="PRO_5046948196" evidence="1">
    <location>
        <begin position="19"/>
        <end position="279"/>
    </location>
</feature>
<dbReference type="InterPro" id="IPR025303">
    <property type="entry name" value="PdaC"/>
</dbReference>
<dbReference type="Proteomes" id="UP001580928">
    <property type="component" value="Unassembled WGS sequence"/>
</dbReference>
<keyword evidence="5" id="KW-1185">Reference proteome</keyword>
<evidence type="ECO:0000259" key="2">
    <source>
        <dbReference type="Pfam" id="PF11738"/>
    </source>
</evidence>
<sequence length="279" mass="31897">MTKFIISSLFLATVTLFACNSPQQNNEADSTESVDSTAVDTIAYTRENYRLESQIETETTDSMGKTYYQVSYPKFDEGSLGELNHYLESRLSFIYPDTSSETIEEAAKEFISEYDNFQKEAVHSPFPWYTNTEVYVPINTPLYLGLEVRTDNYTGGAHGSYGVLFTNYDLNEKREIALNEIIAEGKMDSLTHIAETIFLENEKKARGEDTPISSFFFEDNTFSLNDNFLLKKDSLLFLYNIYEIKPYSDGITELTIPYTQIENLLTPKAKELISQHSKL</sequence>
<evidence type="ECO:0000256" key="1">
    <source>
        <dbReference type="SAM" id="SignalP"/>
    </source>
</evidence>
<keyword evidence="1" id="KW-0732">Signal</keyword>
<dbReference type="InterPro" id="IPR037126">
    <property type="entry name" value="PdaC/RsiV-like_sf"/>
</dbReference>
<dbReference type="EMBL" id="JBBVGT010000003">
    <property type="protein sequence ID" value="MFB5946539.1"/>
    <property type="molecule type" value="Genomic_DNA"/>
</dbReference>
<evidence type="ECO:0000313" key="4">
    <source>
        <dbReference type="EMBL" id="MFB5946539.1"/>
    </source>
</evidence>
<organism evidence="4 5">
    <name type="scientific">Albibacterium profundi</name>
    <dbReference type="NCBI Taxonomy" id="3134906"/>
    <lineage>
        <taxon>Bacteria</taxon>
        <taxon>Pseudomonadati</taxon>
        <taxon>Bacteroidota</taxon>
        <taxon>Sphingobacteriia</taxon>
        <taxon>Sphingobacteriales</taxon>
        <taxon>Sphingobacteriaceae</taxon>
        <taxon>Albibacterium</taxon>
    </lineage>
</organism>